<keyword evidence="7" id="KW-0472">Membrane</keyword>
<keyword evidence="4" id="KW-0653">Protein transport</keyword>
<evidence type="ECO:0000313" key="8">
    <source>
        <dbReference type="EMBL" id="RKR08135.1"/>
    </source>
</evidence>
<dbReference type="Proteomes" id="UP000276055">
    <property type="component" value="Unassembled WGS sequence"/>
</dbReference>
<evidence type="ECO:0000256" key="7">
    <source>
        <dbReference type="ARBA" id="ARBA00023136"/>
    </source>
</evidence>
<evidence type="ECO:0000256" key="2">
    <source>
        <dbReference type="ARBA" id="ARBA00022448"/>
    </source>
</evidence>
<keyword evidence="2" id="KW-0813">Transport</keyword>
<name>A0A495DTZ7_9MICC</name>
<dbReference type="GO" id="GO:0015031">
    <property type="term" value="P:protein transport"/>
    <property type="evidence" value="ECO:0007669"/>
    <property type="project" value="UniProtKB-KW"/>
</dbReference>
<protein>
    <submittedName>
        <fullName evidence="8">Sec-independent protein translocase protein TatB</fullName>
    </submittedName>
</protein>
<keyword evidence="3" id="KW-0812">Transmembrane</keyword>
<dbReference type="AlphaFoldDB" id="A0A495DTZ7"/>
<gene>
    <name evidence="8" type="ORF">C8D78_3949</name>
</gene>
<evidence type="ECO:0000256" key="6">
    <source>
        <dbReference type="ARBA" id="ARBA00023010"/>
    </source>
</evidence>
<dbReference type="PRINTS" id="PR01506">
    <property type="entry name" value="TATBPROTEIN"/>
</dbReference>
<comment type="subcellular location">
    <subcellularLocation>
        <location evidence="1">Membrane</location>
        <topology evidence="1">Single-pass membrane protein</topology>
    </subcellularLocation>
</comment>
<sequence>MFGIGAEKFVVLLIIGALVLGPTKLPEYAAKLGHLVREVRRMASGARERLNEELGPDFQDLDWGQMDPRQYDPRRIIREALTDDNPPAPSDTPAT</sequence>
<dbReference type="OrthoDB" id="3267321at2"/>
<proteinExistence type="predicted"/>
<dbReference type="Pfam" id="PF02416">
    <property type="entry name" value="TatA_B_E"/>
    <property type="match status" value="1"/>
</dbReference>
<keyword evidence="6" id="KW-0811">Translocation</keyword>
<evidence type="ECO:0000313" key="9">
    <source>
        <dbReference type="Proteomes" id="UP000276055"/>
    </source>
</evidence>
<evidence type="ECO:0000256" key="1">
    <source>
        <dbReference type="ARBA" id="ARBA00004167"/>
    </source>
</evidence>
<evidence type="ECO:0000256" key="3">
    <source>
        <dbReference type="ARBA" id="ARBA00022692"/>
    </source>
</evidence>
<dbReference type="RefSeq" id="WP_120955545.1">
    <property type="nucleotide sequence ID" value="NZ_RBIR01000015.1"/>
</dbReference>
<evidence type="ECO:0000256" key="4">
    <source>
        <dbReference type="ARBA" id="ARBA00022927"/>
    </source>
</evidence>
<comment type="caution">
    <text evidence="8">The sequence shown here is derived from an EMBL/GenBank/DDBJ whole genome shotgun (WGS) entry which is preliminary data.</text>
</comment>
<organism evidence="8 9">
    <name type="scientific">Arthrobacter oryzae</name>
    <dbReference type="NCBI Taxonomy" id="409290"/>
    <lineage>
        <taxon>Bacteria</taxon>
        <taxon>Bacillati</taxon>
        <taxon>Actinomycetota</taxon>
        <taxon>Actinomycetes</taxon>
        <taxon>Micrococcales</taxon>
        <taxon>Micrococcaceae</taxon>
        <taxon>Arthrobacter</taxon>
    </lineage>
</organism>
<keyword evidence="5" id="KW-1133">Transmembrane helix</keyword>
<evidence type="ECO:0000256" key="5">
    <source>
        <dbReference type="ARBA" id="ARBA00022989"/>
    </source>
</evidence>
<dbReference type="EMBL" id="RBIR01000015">
    <property type="protein sequence ID" value="RKR08135.1"/>
    <property type="molecule type" value="Genomic_DNA"/>
</dbReference>
<dbReference type="InterPro" id="IPR003369">
    <property type="entry name" value="TatA/B/E"/>
</dbReference>
<dbReference type="GO" id="GO:0016020">
    <property type="term" value="C:membrane"/>
    <property type="evidence" value="ECO:0007669"/>
    <property type="project" value="UniProtKB-ARBA"/>
</dbReference>
<accession>A0A495DTZ7</accession>
<dbReference type="Gene3D" id="1.20.5.3310">
    <property type="match status" value="1"/>
</dbReference>
<reference evidence="8 9" key="1">
    <citation type="submission" date="2018-10" db="EMBL/GenBank/DDBJ databases">
        <title>Genomic Encyclopedia of Type Strains, Phase IV (KMG-IV): sequencing the most valuable type-strain genomes for metagenomic binning, comparative biology and taxonomic classification.</title>
        <authorList>
            <person name="Goeker M."/>
        </authorList>
    </citation>
    <scope>NUCLEOTIDE SEQUENCE [LARGE SCALE GENOMIC DNA]</scope>
    <source>
        <strain evidence="8 9">DSM 25586</strain>
    </source>
</reference>